<dbReference type="Pfam" id="PF00106">
    <property type="entry name" value="adh_short"/>
    <property type="match status" value="1"/>
</dbReference>
<dbReference type="Gene3D" id="3.40.50.720">
    <property type="entry name" value="NAD(P)-binding Rossmann-like Domain"/>
    <property type="match status" value="1"/>
</dbReference>
<gene>
    <name evidence="4" type="ORF">MEPE_02007</name>
</gene>
<evidence type="ECO:0000313" key="5">
    <source>
        <dbReference type="Proteomes" id="UP001294444"/>
    </source>
</evidence>
<dbReference type="SUPFAM" id="SSF51735">
    <property type="entry name" value="NAD(P)-binding Rossmann-fold domains"/>
    <property type="match status" value="1"/>
</dbReference>
<protein>
    <submittedName>
        <fullName evidence="4">Related to Glucose 1-dehydrogenase / peroxisomal 2,4-dienoyl-CoA reductase</fullName>
    </submittedName>
</protein>
<evidence type="ECO:0000256" key="1">
    <source>
        <dbReference type="ARBA" id="ARBA00006484"/>
    </source>
</evidence>
<dbReference type="GO" id="GO:0006633">
    <property type="term" value="P:fatty acid biosynthetic process"/>
    <property type="evidence" value="ECO:0007669"/>
    <property type="project" value="TreeGrafter"/>
</dbReference>
<comment type="caution">
    <text evidence="4">The sequence shown here is derived from an EMBL/GenBank/DDBJ whole genome shotgun (WGS) entry which is preliminary data.</text>
</comment>
<dbReference type="Pfam" id="PF13911">
    <property type="entry name" value="AhpC-TSA_2"/>
    <property type="match status" value="1"/>
</dbReference>
<name>A0AAJ4XIS8_9BASI</name>
<evidence type="ECO:0000256" key="2">
    <source>
        <dbReference type="ARBA" id="ARBA00023002"/>
    </source>
</evidence>
<keyword evidence="2" id="KW-0560">Oxidoreductase</keyword>
<proteinExistence type="inferred from homology"/>
<keyword evidence="5" id="KW-1185">Reference proteome</keyword>
<dbReference type="InterPro" id="IPR036291">
    <property type="entry name" value="NAD(P)-bd_dom_sf"/>
</dbReference>
<dbReference type="EMBL" id="OAPG01000003">
    <property type="protein sequence ID" value="SNX83300.1"/>
    <property type="molecule type" value="Genomic_DNA"/>
</dbReference>
<dbReference type="CDD" id="cd02970">
    <property type="entry name" value="PRX_like2"/>
    <property type="match status" value="1"/>
</dbReference>
<comment type="similarity">
    <text evidence="1">Belongs to the short-chain dehydrogenases/reductases (SDR) family.</text>
</comment>
<accession>A0AAJ4XIS8</accession>
<dbReference type="InterPro" id="IPR036249">
    <property type="entry name" value="Thioredoxin-like_sf"/>
</dbReference>
<dbReference type="InterPro" id="IPR002347">
    <property type="entry name" value="SDR_fam"/>
</dbReference>
<sequence length="304" mass="31948">MSSTEKRAQAFSPDDALPSPDQISAANEAHVLDNQGNRVSFSSLLEKSQSNKVPLLLVFTRHFHCGMCKQFNQALAHSSIITDQSRVSVVVVGPGQAAGLDQYKSQVNNPPFQFYADPDLKLYNALGVTRKNLDLGDSNEIGSHHKGSFSQNLLSSVAAMVKSPTLALKGGDIKQLGGEFVWNAQGEPVLAHRSNLLPGKIVAVTGASRGIGRACALACAAHGAKGVVVHHFGDTETTEEAQSVQAELERLGAKAVLVAGDISDAAVGQSIADAAEAHFGRLDVFVSNAGTCPFMGSLEMEAAT</sequence>
<dbReference type="PANTHER" id="PTHR42760:SF83">
    <property type="entry name" value="(3R)-3-HYDROXYACYL-COA DEHYDROGENASE"/>
    <property type="match status" value="1"/>
</dbReference>
<evidence type="ECO:0000313" key="4">
    <source>
        <dbReference type="EMBL" id="SNX83300.1"/>
    </source>
</evidence>
<dbReference type="Gene3D" id="3.40.30.10">
    <property type="entry name" value="Glutaredoxin"/>
    <property type="match status" value="1"/>
</dbReference>
<dbReference type="GO" id="GO:0016616">
    <property type="term" value="F:oxidoreductase activity, acting on the CH-OH group of donors, NAD or NADP as acceptor"/>
    <property type="evidence" value="ECO:0007669"/>
    <property type="project" value="TreeGrafter"/>
</dbReference>
<evidence type="ECO:0000256" key="3">
    <source>
        <dbReference type="SAM" id="MobiDB-lite"/>
    </source>
</evidence>
<organism evidence="4 5">
    <name type="scientific">Melanopsichium pennsylvanicum</name>
    <dbReference type="NCBI Taxonomy" id="63383"/>
    <lineage>
        <taxon>Eukaryota</taxon>
        <taxon>Fungi</taxon>
        <taxon>Dikarya</taxon>
        <taxon>Basidiomycota</taxon>
        <taxon>Ustilaginomycotina</taxon>
        <taxon>Ustilaginomycetes</taxon>
        <taxon>Ustilaginales</taxon>
        <taxon>Ustilaginaceae</taxon>
        <taxon>Melanopsichium</taxon>
    </lineage>
</organism>
<dbReference type="GO" id="GO:0048038">
    <property type="term" value="F:quinone binding"/>
    <property type="evidence" value="ECO:0007669"/>
    <property type="project" value="TreeGrafter"/>
</dbReference>
<dbReference type="PRINTS" id="PR00081">
    <property type="entry name" value="GDHRDH"/>
</dbReference>
<reference evidence="4" key="1">
    <citation type="submission" date="2023-10" db="EMBL/GenBank/DDBJ databases">
        <authorList>
            <person name="Guldener U."/>
        </authorList>
    </citation>
    <scope>NUCLEOTIDE SEQUENCE</scope>
    <source>
        <strain evidence="4">Mp4</strain>
    </source>
</reference>
<dbReference type="SUPFAM" id="SSF52833">
    <property type="entry name" value="Thioredoxin-like"/>
    <property type="match status" value="1"/>
</dbReference>
<dbReference type="InterPro" id="IPR032801">
    <property type="entry name" value="PXL2A/B/C"/>
</dbReference>
<dbReference type="Proteomes" id="UP001294444">
    <property type="component" value="Unassembled WGS sequence"/>
</dbReference>
<dbReference type="AlphaFoldDB" id="A0AAJ4XIS8"/>
<dbReference type="PANTHER" id="PTHR42760">
    <property type="entry name" value="SHORT-CHAIN DEHYDROGENASES/REDUCTASES FAMILY MEMBER"/>
    <property type="match status" value="1"/>
</dbReference>
<feature type="region of interest" description="Disordered" evidence="3">
    <location>
        <begin position="1"/>
        <end position="20"/>
    </location>
</feature>